<dbReference type="GO" id="GO:0006281">
    <property type="term" value="P:DNA repair"/>
    <property type="evidence" value="ECO:0007669"/>
    <property type="project" value="TreeGrafter"/>
</dbReference>
<evidence type="ECO:0000313" key="3">
    <source>
        <dbReference type="Proteomes" id="UP000184241"/>
    </source>
</evidence>
<sequence>MQQIDSIIFDLDGTLWDSLETCLKAWEKALNDFGYIKEPITAEDLRGVFGLQHDLIGEKLFPYLAKEQREEVIELCYKEEIKLIAKQGGALYEDLEETLNKLKSEYKLFIVSNCQAGYIEAFLEYHNLKDLFLDFECSGATGKSKAENIKLVIQRNSLKNPIYVGDILGDYKAAEKNKIPFIYAEYGFGNIEKVEYRIESLKRLQNLKEVLIGHN</sequence>
<dbReference type="PANTHER" id="PTHR43434">
    <property type="entry name" value="PHOSPHOGLYCOLATE PHOSPHATASE"/>
    <property type="match status" value="1"/>
</dbReference>
<dbReference type="InterPro" id="IPR050155">
    <property type="entry name" value="HAD-like_hydrolase_sf"/>
</dbReference>
<dbReference type="CDD" id="cd01427">
    <property type="entry name" value="HAD_like"/>
    <property type="match status" value="1"/>
</dbReference>
<dbReference type="AlphaFoldDB" id="A0A1M5ZA31"/>
<dbReference type="RefSeq" id="WP_341412794.1">
    <property type="nucleotide sequence ID" value="NZ_FQXU01000008.1"/>
</dbReference>
<evidence type="ECO:0000313" key="2">
    <source>
        <dbReference type="EMBL" id="SHI21059.1"/>
    </source>
</evidence>
<organism evidence="2 3">
    <name type="scientific">Clostridium intestinale DSM 6191</name>
    <dbReference type="NCBI Taxonomy" id="1121320"/>
    <lineage>
        <taxon>Bacteria</taxon>
        <taxon>Bacillati</taxon>
        <taxon>Bacillota</taxon>
        <taxon>Clostridia</taxon>
        <taxon>Eubacteriales</taxon>
        <taxon>Clostridiaceae</taxon>
        <taxon>Clostridium</taxon>
    </lineage>
</organism>
<dbReference type="SFLD" id="SFLDG01129">
    <property type="entry name" value="C1.5:_HAD__Beta-PGM__Phosphata"/>
    <property type="match status" value="1"/>
</dbReference>
<dbReference type="Proteomes" id="UP000184241">
    <property type="component" value="Unassembled WGS sequence"/>
</dbReference>
<keyword evidence="1" id="KW-0175">Coiled coil</keyword>
<dbReference type="SFLD" id="SFLDS00003">
    <property type="entry name" value="Haloacid_Dehalogenase"/>
    <property type="match status" value="1"/>
</dbReference>
<accession>A0A1M5ZA31</accession>
<dbReference type="InterPro" id="IPR023198">
    <property type="entry name" value="PGP-like_dom2"/>
</dbReference>
<feature type="coiled-coil region" evidence="1">
    <location>
        <begin position="85"/>
        <end position="112"/>
    </location>
</feature>
<dbReference type="Gene3D" id="1.10.150.240">
    <property type="entry name" value="Putative phosphatase, domain 2"/>
    <property type="match status" value="1"/>
</dbReference>
<proteinExistence type="predicted"/>
<dbReference type="PANTHER" id="PTHR43434:SF1">
    <property type="entry name" value="PHOSPHOGLYCOLATE PHOSPHATASE"/>
    <property type="match status" value="1"/>
</dbReference>
<name>A0A1M5ZA31_9CLOT</name>
<dbReference type="NCBIfam" id="TIGR01549">
    <property type="entry name" value="HAD-SF-IA-v1"/>
    <property type="match status" value="1"/>
</dbReference>
<dbReference type="GO" id="GO:0008967">
    <property type="term" value="F:phosphoglycolate phosphatase activity"/>
    <property type="evidence" value="ECO:0007669"/>
    <property type="project" value="TreeGrafter"/>
</dbReference>
<dbReference type="SUPFAM" id="SSF56784">
    <property type="entry name" value="HAD-like"/>
    <property type="match status" value="1"/>
</dbReference>
<dbReference type="Pfam" id="PF13419">
    <property type="entry name" value="HAD_2"/>
    <property type="match status" value="1"/>
</dbReference>
<gene>
    <name evidence="2" type="ORF">SAMN02745941_02685</name>
</gene>
<evidence type="ECO:0000256" key="1">
    <source>
        <dbReference type="SAM" id="Coils"/>
    </source>
</evidence>
<dbReference type="InterPro" id="IPR006439">
    <property type="entry name" value="HAD-SF_hydro_IA"/>
</dbReference>
<dbReference type="InterPro" id="IPR041492">
    <property type="entry name" value="HAD_2"/>
</dbReference>
<protein>
    <submittedName>
        <fullName evidence="2">Phosphoglycolate phosphatase</fullName>
    </submittedName>
</protein>
<dbReference type="InterPro" id="IPR023214">
    <property type="entry name" value="HAD_sf"/>
</dbReference>
<dbReference type="EMBL" id="FQXU01000008">
    <property type="protein sequence ID" value="SHI21059.1"/>
    <property type="molecule type" value="Genomic_DNA"/>
</dbReference>
<reference evidence="2 3" key="1">
    <citation type="submission" date="2016-11" db="EMBL/GenBank/DDBJ databases">
        <authorList>
            <person name="Jaros S."/>
            <person name="Januszkiewicz K."/>
            <person name="Wedrychowicz H."/>
        </authorList>
    </citation>
    <scope>NUCLEOTIDE SEQUENCE [LARGE SCALE GENOMIC DNA]</scope>
    <source>
        <strain evidence="2 3">DSM 6191</strain>
    </source>
</reference>
<dbReference type="InterPro" id="IPR036412">
    <property type="entry name" value="HAD-like_sf"/>
</dbReference>
<dbReference type="Gene3D" id="3.40.50.1000">
    <property type="entry name" value="HAD superfamily/HAD-like"/>
    <property type="match status" value="1"/>
</dbReference>